<dbReference type="CDD" id="cd07820">
    <property type="entry name" value="SRPBCC_3"/>
    <property type="match status" value="1"/>
</dbReference>
<organism evidence="1 2">
    <name type="scientific">Tenacibaculum jejuense</name>
    <dbReference type="NCBI Taxonomy" id="584609"/>
    <lineage>
        <taxon>Bacteria</taxon>
        <taxon>Pseudomonadati</taxon>
        <taxon>Bacteroidota</taxon>
        <taxon>Flavobacteriia</taxon>
        <taxon>Flavobacteriales</taxon>
        <taxon>Flavobacteriaceae</taxon>
        <taxon>Tenacibaculum</taxon>
    </lineage>
</organism>
<dbReference type="EMBL" id="LT899436">
    <property type="protein sequence ID" value="SNR14262.1"/>
    <property type="molecule type" value="Genomic_DNA"/>
</dbReference>
<reference evidence="1 2" key="1">
    <citation type="submission" date="2017-07" db="EMBL/GenBank/DDBJ databases">
        <authorList>
            <person name="Sun Z.S."/>
            <person name="Albrecht U."/>
            <person name="Echele G."/>
            <person name="Lee C.C."/>
        </authorList>
    </citation>
    <scope>NUCLEOTIDE SEQUENCE [LARGE SCALE GENOMIC DNA]</scope>
    <source>
        <strain evidence="2">type strain: KCTC 22618</strain>
    </source>
</reference>
<dbReference type="OrthoDB" id="9793552at2"/>
<dbReference type="KEGG" id="tje:TJEJU_0465"/>
<keyword evidence="2" id="KW-1185">Reference proteome</keyword>
<evidence type="ECO:0000313" key="2">
    <source>
        <dbReference type="Proteomes" id="UP000215214"/>
    </source>
</evidence>
<dbReference type="Gene3D" id="3.30.530.20">
    <property type="match status" value="1"/>
</dbReference>
<proteinExistence type="predicted"/>
<dbReference type="Proteomes" id="UP000215214">
    <property type="component" value="Chromosome TJEJU"/>
</dbReference>
<evidence type="ECO:0000313" key="1">
    <source>
        <dbReference type="EMBL" id="SNR14262.1"/>
    </source>
</evidence>
<protein>
    <recommendedName>
        <fullName evidence="3">Cell division inhibitor</fullName>
    </recommendedName>
</protein>
<dbReference type="InterPro" id="IPR023393">
    <property type="entry name" value="START-like_dom_sf"/>
</dbReference>
<gene>
    <name evidence="1" type="ORF">TJEJU_0465</name>
</gene>
<dbReference type="RefSeq" id="WP_095069117.1">
    <property type="nucleotide sequence ID" value="NZ_LT899436.1"/>
</dbReference>
<accession>A0A238U588</accession>
<evidence type="ECO:0008006" key="3">
    <source>
        <dbReference type="Google" id="ProtNLM"/>
    </source>
</evidence>
<dbReference type="AlphaFoldDB" id="A0A238U588"/>
<sequence length="155" mass="18327">MKIYRLQKKQNLPITVEKAWEFLSDPKNLKEITPDYMGFNILSGADRPMYSGQIIQYIVTPILGIKTKWVTEITHVRHQKYFVDEQRFGPYALWHHKHFIKEIDGGIEMEDIIDYKIPLGILGQMVHPFLVKPKLEEIFSYRQTKLIELFGEYNG</sequence>
<dbReference type="SUPFAM" id="SSF55961">
    <property type="entry name" value="Bet v1-like"/>
    <property type="match status" value="1"/>
</dbReference>
<name>A0A238U588_9FLAO</name>